<dbReference type="InterPro" id="IPR008966">
    <property type="entry name" value="Adhesion_dom_sf"/>
</dbReference>
<evidence type="ECO:0000259" key="4">
    <source>
        <dbReference type="Pfam" id="PF00419"/>
    </source>
</evidence>
<proteinExistence type="predicted"/>
<keyword evidence="2" id="KW-0732">Signal</keyword>
<dbReference type="GO" id="GO:0043709">
    <property type="term" value="P:cell adhesion involved in single-species biofilm formation"/>
    <property type="evidence" value="ECO:0007669"/>
    <property type="project" value="TreeGrafter"/>
</dbReference>
<evidence type="ECO:0000313" key="6">
    <source>
        <dbReference type="Proteomes" id="UP000490535"/>
    </source>
</evidence>
<dbReference type="PANTHER" id="PTHR33420">
    <property type="entry name" value="FIMBRIAL SUBUNIT ELFA-RELATED"/>
    <property type="match status" value="1"/>
</dbReference>
<protein>
    <submittedName>
        <fullName evidence="5">Putative fimbrial-like protein SfmH</fullName>
    </submittedName>
</protein>
<dbReference type="SUPFAM" id="SSF49401">
    <property type="entry name" value="Bacterial adhesins"/>
    <property type="match status" value="1"/>
</dbReference>
<gene>
    <name evidence="5" type="primary">sfmH_1</name>
    <name evidence="5" type="ORF">GAK29_00114</name>
</gene>
<evidence type="ECO:0000256" key="3">
    <source>
        <dbReference type="ARBA" id="ARBA00023263"/>
    </source>
</evidence>
<dbReference type="Proteomes" id="UP000490535">
    <property type="component" value="Unassembled WGS sequence"/>
</dbReference>
<dbReference type="EMBL" id="WNDP01000002">
    <property type="protein sequence ID" value="KAF1028234.1"/>
    <property type="molecule type" value="Genomic_DNA"/>
</dbReference>
<evidence type="ECO:0000256" key="1">
    <source>
        <dbReference type="ARBA" id="ARBA00004561"/>
    </source>
</evidence>
<reference evidence="6" key="1">
    <citation type="journal article" date="2020" name="MBio">
        <title>Horizontal gene transfer to a defensive symbiont with a reduced genome amongst a multipartite beetle microbiome.</title>
        <authorList>
            <person name="Waterworth S.C."/>
            <person name="Florez L.V."/>
            <person name="Rees E.R."/>
            <person name="Hertweck C."/>
            <person name="Kaltenpoth M."/>
            <person name="Kwan J.C."/>
        </authorList>
    </citation>
    <scope>NUCLEOTIDE SEQUENCE [LARGE SCALE GENOMIC DNA]</scope>
</reference>
<keyword evidence="3" id="KW-0281">Fimbrium</keyword>
<dbReference type="InterPro" id="IPR050263">
    <property type="entry name" value="Bact_Fimbrial_Adh_Pro"/>
</dbReference>
<dbReference type="InterPro" id="IPR036937">
    <property type="entry name" value="Adhesion_dom_fimbrial_sf"/>
</dbReference>
<comment type="caution">
    <text evidence="5">The sequence shown here is derived from an EMBL/GenBank/DDBJ whole genome shotgun (WGS) entry which is preliminary data.</text>
</comment>
<dbReference type="Gene3D" id="2.60.40.1090">
    <property type="entry name" value="Fimbrial-type adhesion domain"/>
    <property type="match status" value="1"/>
</dbReference>
<evidence type="ECO:0000313" key="5">
    <source>
        <dbReference type="EMBL" id="KAF1028234.1"/>
    </source>
</evidence>
<dbReference type="GO" id="GO:0009289">
    <property type="term" value="C:pilus"/>
    <property type="evidence" value="ECO:0007669"/>
    <property type="project" value="UniProtKB-SubCell"/>
</dbReference>
<evidence type="ECO:0000256" key="2">
    <source>
        <dbReference type="ARBA" id="ARBA00022729"/>
    </source>
</evidence>
<accession>A0A833PJY3</accession>
<sequence>MKIRKPFVGETTFRLPIARIYTGDVAGTAKSRGAFQTVYLSGKVIVPQSCKINAGQQLDIKFGDISADAFSFAGIGNKPLGVNSQTRQVNISCSNITAQAPLTLRIEAEKAQSNILVSNNPHVGFKISDLNNNVLIPNNLNSFIPFLLDQNQFASVYFKAWPVSVTGQKPAVGPFSSKAYIRIDFP</sequence>
<dbReference type="InterPro" id="IPR000259">
    <property type="entry name" value="Adhesion_dom_fimbrial"/>
</dbReference>
<organism evidence="5 6">
    <name type="scientific">Acinetobacter bereziniae</name>
    <name type="common">Acinetobacter genomosp. 10</name>
    <dbReference type="NCBI Taxonomy" id="106648"/>
    <lineage>
        <taxon>Bacteria</taxon>
        <taxon>Pseudomonadati</taxon>
        <taxon>Pseudomonadota</taxon>
        <taxon>Gammaproteobacteria</taxon>
        <taxon>Moraxellales</taxon>
        <taxon>Moraxellaceae</taxon>
        <taxon>Acinetobacter</taxon>
    </lineage>
</organism>
<comment type="subcellular location">
    <subcellularLocation>
        <location evidence="1">Fimbrium</location>
    </subcellularLocation>
</comment>
<dbReference type="AlphaFoldDB" id="A0A833PJY3"/>
<dbReference type="Pfam" id="PF00419">
    <property type="entry name" value="Fimbrial"/>
    <property type="match status" value="1"/>
</dbReference>
<feature type="domain" description="Fimbrial-type adhesion" evidence="4">
    <location>
        <begin position="39"/>
        <end position="185"/>
    </location>
</feature>
<dbReference type="PANTHER" id="PTHR33420:SF31">
    <property type="entry name" value="TYPE 1 FIMBRIN D-MANNOSE SPECIFIC ADHESIN"/>
    <property type="match status" value="1"/>
</dbReference>
<name>A0A833PJY3_ACIBZ</name>